<protein>
    <submittedName>
        <fullName evidence="2">GIY-YIG homing endonuclease</fullName>
    </submittedName>
</protein>
<reference evidence="2" key="1">
    <citation type="submission" date="2022-11" db="UniProtKB">
        <authorList>
            <consortium name="WormBaseParasite"/>
        </authorList>
    </citation>
    <scope>IDENTIFICATION</scope>
</reference>
<dbReference type="Proteomes" id="UP000887576">
    <property type="component" value="Unplaced"/>
</dbReference>
<name>A0AC34RGH7_9BILA</name>
<evidence type="ECO:0000313" key="1">
    <source>
        <dbReference type="Proteomes" id="UP000887576"/>
    </source>
</evidence>
<proteinExistence type="predicted"/>
<organism evidence="1 2">
    <name type="scientific">Panagrolaimus sp. JU765</name>
    <dbReference type="NCBI Taxonomy" id="591449"/>
    <lineage>
        <taxon>Eukaryota</taxon>
        <taxon>Metazoa</taxon>
        <taxon>Ecdysozoa</taxon>
        <taxon>Nematoda</taxon>
        <taxon>Chromadorea</taxon>
        <taxon>Rhabditida</taxon>
        <taxon>Tylenchina</taxon>
        <taxon>Panagrolaimomorpha</taxon>
        <taxon>Panagrolaimoidea</taxon>
        <taxon>Panagrolaimidae</taxon>
        <taxon>Panagrolaimus</taxon>
    </lineage>
</organism>
<evidence type="ECO:0000313" key="2">
    <source>
        <dbReference type="WBParaSite" id="JU765_v2.g6690.t1"/>
    </source>
</evidence>
<accession>A0AC34RGH7</accession>
<sequence>MSSFEENDENIDNEIKKLNIGAGKYDELEEGELPQEDEYDPEDVIRANGDSIFKTQINELHEYLMAKDFPTMNYPGIAYSKCPKILDFSALPGLYYIRSVIPYKSASNSEFTSGRIYFISPKGREQFLEDWENKYSKHFPNVEILSLDNCVQTQRQTKASAFVLNPKRVYSREQFLSWKTDRRCQVFKHTLDHMSRIELLTLFK</sequence>
<dbReference type="WBParaSite" id="JU765_v2.g6690.t1">
    <property type="protein sequence ID" value="JU765_v2.g6690.t1"/>
    <property type="gene ID" value="JU765_v2.g6690"/>
</dbReference>